<feature type="domain" description="TIR" evidence="13">
    <location>
        <begin position="755"/>
        <end position="889"/>
    </location>
</feature>
<evidence type="ECO:0000256" key="3">
    <source>
        <dbReference type="ARBA" id="ARBA00022614"/>
    </source>
</evidence>
<dbReference type="InterPro" id="IPR017241">
    <property type="entry name" value="Toll-like_receptor"/>
</dbReference>
<dbReference type="GO" id="GO:0005886">
    <property type="term" value="C:plasma membrane"/>
    <property type="evidence" value="ECO:0007669"/>
    <property type="project" value="TreeGrafter"/>
</dbReference>
<dbReference type="InterPro" id="IPR000483">
    <property type="entry name" value="Cys-rich_flank_reg_C"/>
</dbReference>
<dbReference type="Pfam" id="PF13306">
    <property type="entry name" value="LRR_5"/>
    <property type="match status" value="1"/>
</dbReference>
<dbReference type="Proteomes" id="UP000747542">
    <property type="component" value="Unassembled WGS sequence"/>
</dbReference>
<evidence type="ECO:0000256" key="2">
    <source>
        <dbReference type="ARBA" id="ARBA00009634"/>
    </source>
</evidence>
<evidence type="ECO:0000256" key="1">
    <source>
        <dbReference type="ARBA" id="ARBA00004479"/>
    </source>
</evidence>
<keyword evidence="9 14" id="KW-0675">Receptor</keyword>
<gene>
    <name evidence="14" type="primary">Tlr2-L2</name>
    <name evidence="14" type="ORF">Hamer_G003321</name>
</gene>
<sequence>MSSRMFLPAFLLWAWAAGGTTNAISCGQCERGTHSMICPNSISEEQYTVKLLSNRILQLDCQKSARGVIDYSLIEDCHFPSVNEVEFRGCPFPSSSLAEAVLKVGLYPKNITKLKFIDGVRQPEANTEDWHLNRLNNLEFLELINNNFSSVPVNLFNATPKLKFFKFTYNNLDTIPETLFSSLLEITTIDLSSNGLASVPVNLFANLTRLTIIDLQNNELNEIRSELFSNQPHLVNINLNNNYISNIQRSLFVGMKYLQILNIGGNKLERLPHDVFYNMTALTTLDLSSNLLTALEPRSFDNNREMKTLNLGNNSLISLPDELFQRCESLQTLYLNHNQLAVLNKKWFRRRSALAYIDLGNNNIEFSTTGYLGNSFALDEQDKLKTIILNDNKLTTIPHSFHALYLKLEAVDLSGNLIEEVAFSSLHFQNNHVKFNLSNNMIKSIHLFQSWPVMIEKIVKLSLKGNPLLCNCNMYNFLNLIHGKPLGKGNLFKIVLEDGDQVTCTNQGNEIKKLMDVDTETLTCKMLLPCDNCTCYWRSSDSMIIVDCSYQGRSEIPKIDFDNYGYKNSPITINMRNNSITSLDALQDPSYRRLVNLTIPNNKLSFINESYLPEKLKVLNICGNNLTSLSGSLLKFLNVTDMHLSLGNNPWTCNCDLIDFLNFLYVPLRKVDDFDDIRCKDQDEPLITLSEHSLCPFFMQPMVIVTIVAILIFLILFAVLGTVSFYKYKQGIKVWLFTHRVCLWAVTEDEMDADKKYDAFISYSHKDEEFVNKILVPGLECGDPKYRVCLHYRDWIPGEYIQNQIMQSVEASRRTIVVLSSNFIESVWGQLEFKAAHSQALQDKTNRLIVIVYGELLESSHLINVVTVKCKPVQLLESSHLTNAVTNRSIVNDI</sequence>
<keyword evidence="10" id="KW-0325">Glycoprotein</keyword>
<dbReference type="InterPro" id="IPR035897">
    <property type="entry name" value="Toll_tir_struct_dom_sf"/>
</dbReference>
<reference evidence="14" key="1">
    <citation type="journal article" date="2021" name="Sci. Adv.">
        <title>The American lobster genome reveals insights on longevity, neural, and immune adaptations.</title>
        <authorList>
            <person name="Polinski J.M."/>
            <person name="Zimin A.V."/>
            <person name="Clark K.F."/>
            <person name="Kohn A.B."/>
            <person name="Sadowski N."/>
            <person name="Timp W."/>
            <person name="Ptitsyn A."/>
            <person name="Khanna P."/>
            <person name="Romanova D.Y."/>
            <person name="Williams P."/>
            <person name="Greenwood S.J."/>
            <person name="Moroz L.L."/>
            <person name="Walt D.R."/>
            <person name="Bodnar A.G."/>
        </authorList>
    </citation>
    <scope>NUCLEOTIDE SEQUENCE</scope>
    <source>
        <strain evidence="14">GMGI-L3</strain>
    </source>
</reference>
<evidence type="ECO:0000256" key="11">
    <source>
        <dbReference type="SAM" id="Phobius"/>
    </source>
</evidence>
<dbReference type="Gene3D" id="3.80.10.10">
    <property type="entry name" value="Ribonuclease Inhibitor"/>
    <property type="match status" value="4"/>
</dbReference>
<dbReference type="InterPro" id="IPR001611">
    <property type="entry name" value="Leu-rich_rpt"/>
</dbReference>
<evidence type="ECO:0000256" key="12">
    <source>
        <dbReference type="SAM" id="SignalP"/>
    </source>
</evidence>
<evidence type="ECO:0000256" key="4">
    <source>
        <dbReference type="ARBA" id="ARBA00022692"/>
    </source>
</evidence>
<dbReference type="SMART" id="SM00369">
    <property type="entry name" value="LRR_TYP"/>
    <property type="match status" value="11"/>
</dbReference>
<dbReference type="PANTHER" id="PTHR24365">
    <property type="entry name" value="TOLL-LIKE RECEPTOR"/>
    <property type="match status" value="1"/>
</dbReference>
<dbReference type="Gene3D" id="3.40.50.10140">
    <property type="entry name" value="Toll/interleukin-1 receptor homology (TIR) domain"/>
    <property type="match status" value="1"/>
</dbReference>
<dbReference type="GO" id="GO:0004888">
    <property type="term" value="F:transmembrane signaling receptor activity"/>
    <property type="evidence" value="ECO:0007669"/>
    <property type="project" value="InterPro"/>
</dbReference>
<proteinExistence type="inferred from homology"/>
<dbReference type="SMART" id="SM00082">
    <property type="entry name" value="LRRCT"/>
    <property type="match status" value="2"/>
</dbReference>
<dbReference type="SUPFAM" id="SSF52058">
    <property type="entry name" value="L domain-like"/>
    <property type="match status" value="2"/>
</dbReference>
<keyword evidence="4 11" id="KW-0812">Transmembrane</keyword>
<dbReference type="PIRSF" id="PIRSF037595">
    <property type="entry name" value="Toll-like_receptor"/>
    <property type="match status" value="1"/>
</dbReference>
<evidence type="ECO:0000256" key="10">
    <source>
        <dbReference type="ARBA" id="ARBA00023180"/>
    </source>
</evidence>
<dbReference type="InterPro" id="IPR032675">
    <property type="entry name" value="LRR_dom_sf"/>
</dbReference>
<feature type="chain" id="PRO_5035226551" evidence="12">
    <location>
        <begin position="24"/>
        <end position="894"/>
    </location>
</feature>
<comment type="caution">
    <text evidence="14">The sequence shown here is derived from an EMBL/GenBank/DDBJ whole genome shotgun (WGS) entry which is preliminary data.</text>
</comment>
<evidence type="ECO:0000256" key="7">
    <source>
        <dbReference type="ARBA" id="ARBA00022989"/>
    </source>
</evidence>
<evidence type="ECO:0000313" key="15">
    <source>
        <dbReference type="Proteomes" id="UP000747542"/>
    </source>
</evidence>
<dbReference type="PROSITE" id="PS50104">
    <property type="entry name" value="TIR"/>
    <property type="match status" value="1"/>
</dbReference>
<feature type="signal peptide" evidence="12">
    <location>
        <begin position="1"/>
        <end position="23"/>
    </location>
</feature>
<evidence type="ECO:0000259" key="13">
    <source>
        <dbReference type="PROSITE" id="PS50104"/>
    </source>
</evidence>
<dbReference type="InterPro" id="IPR003591">
    <property type="entry name" value="Leu-rich_rpt_typical-subtyp"/>
</dbReference>
<dbReference type="Pfam" id="PF01582">
    <property type="entry name" value="TIR"/>
    <property type="match status" value="1"/>
</dbReference>
<keyword evidence="3" id="KW-0433">Leucine-rich repeat</keyword>
<dbReference type="PRINTS" id="PR01537">
    <property type="entry name" value="INTRLKN1R1F"/>
</dbReference>
<organism evidence="14 15">
    <name type="scientific">Homarus americanus</name>
    <name type="common">American lobster</name>
    <dbReference type="NCBI Taxonomy" id="6706"/>
    <lineage>
        <taxon>Eukaryota</taxon>
        <taxon>Metazoa</taxon>
        <taxon>Ecdysozoa</taxon>
        <taxon>Arthropoda</taxon>
        <taxon>Crustacea</taxon>
        <taxon>Multicrustacea</taxon>
        <taxon>Malacostraca</taxon>
        <taxon>Eumalacostraca</taxon>
        <taxon>Eucarida</taxon>
        <taxon>Decapoda</taxon>
        <taxon>Pleocyemata</taxon>
        <taxon>Astacidea</taxon>
        <taxon>Nephropoidea</taxon>
        <taxon>Nephropidae</taxon>
        <taxon>Homarus</taxon>
    </lineage>
</organism>
<dbReference type="GO" id="GO:0002224">
    <property type="term" value="P:toll-like receptor signaling pathway"/>
    <property type="evidence" value="ECO:0007669"/>
    <property type="project" value="InterPro"/>
</dbReference>
<dbReference type="FunFam" id="3.80.10.10:FF:001164">
    <property type="entry name" value="GH01279p"/>
    <property type="match status" value="1"/>
</dbReference>
<evidence type="ECO:0000256" key="8">
    <source>
        <dbReference type="ARBA" id="ARBA00023136"/>
    </source>
</evidence>
<dbReference type="SUPFAM" id="SSF52200">
    <property type="entry name" value="Toll/Interleukin receptor TIR domain"/>
    <property type="match status" value="1"/>
</dbReference>
<dbReference type="InterPro" id="IPR026906">
    <property type="entry name" value="LRR_5"/>
</dbReference>
<name>A0A8J5N717_HOMAM</name>
<keyword evidence="8 11" id="KW-0472">Membrane</keyword>
<dbReference type="PANTHER" id="PTHR24365:SF541">
    <property type="entry name" value="PROTEIN TOLL-RELATED"/>
    <property type="match status" value="1"/>
</dbReference>
<feature type="transmembrane region" description="Helical" evidence="11">
    <location>
        <begin position="702"/>
        <end position="726"/>
    </location>
</feature>
<dbReference type="AlphaFoldDB" id="A0A8J5N717"/>
<dbReference type="EMBL" id="JAHLQT010007678">
    <property type="protein sequence ID" value="KAG7174382.1"/>
    <property type="molecule type" value="Genomic_DNA"/>
</dbReference>
<dbReference type="InterPro" id="IPR000157">
    <property type="entry name" value="TIR_dom"/>
</dbReference>
<keyword evidence="7 11" id="KW-1133">Transmembrane helix</keyword>
<evidence type="ECO:0000256" key="9">
    <source>
        <dbReference type="ARBA" id="ARBA00023170"/>
    </source>
</evidence>
<accession>A0A8J5N717</accession>
<keyword evidence="5 12" id="KW-0732">Signal</keyword>
<dbReference type="Pfam" id="PF13855">
    <property type="entry name" value="LRR_8"/>
    <property type="match status" value="1"/>
</dbReference>
<keyword evidence="6" id="KW-0677">Repeat</keyword>
<dbReference type="SMART" id="SM00364">
    <property type="entry name" value="LRR_BAC"/>
    <property type="match status" value="7"/>
</dbReference>
<evidence type="ECO:0000313" key="14">
    <source>
        <dbReference type="EMBL" id="KAG7174382.1"/>
    </source>
</evidence>
<dbReference type="SMART" id="SM00255">
    <property type="entry name" value="TIR"/>
    <property type="match status" value="1"/>
</dbReference>
<protein>
    <submittedName>
        <fullName evidence="14">Toll-like receptor Toll2-like 2</fullName>
    </submittedName>
</protein>
<keyword evidence="15" id="KW-1185">Reference proteome</keyword>
<comment type="subcellular location">
    <subcellularLocation>
        <location evidence="1">Membrane</location>
        <topology evidence="1">Single-pass type I membrane protein</topology>
    </subcellularLocation>
</comment>
<dbReference type="GO" id="GO:0006955">
    <property type="term" value="P:immune response"/>
    <property type="evidence" value="ECO:0007669"/>
    <property type="project" value="InterPro"/>
</dbReference>
<evidence type="ECO:0000256" key="6">
    <source>
        <dbReference type="ARBA" id="ARBA00022737"/>
    </source>
</evidence>
<evidence type="ECO:0000256" key="5">
    <source>
        <dbReference type="ARBA" id="ARBA00022729"/>
    </source>
</evidence>
<comment type="similarity">
    <text evidence="2">Belongs to the Toll-like receptor family.</text>
</comment>